<dbReference type="PANTHER" id="PTHR13946:SF16">
    <property type="entry name" value="DNA-DIRECTED RNA POLYMERASE II SUBUNIT RPB11"/>
    <property type="match status" value="1"/>
</dbReference>
<comment type="similarity">
    <text evidence="5">Belongs to the archaeal Rpo11/eukaryotic RPB11/RPC19 RNA polymerase subunit family.</text>
</comment>
<dbReference type="InterPro" id="IPR022905">
    <property type="entry name" value="Rpo11-like"/>
</dbReference>
<dbReference type="InterPro" id="IPR008193">
    <property type="entry name" value="RNA_pol_Rpb11_13-16kDa_CS"/>
</dbReference>
<protein>
    <submittedName>
        <fullName evidence="8">Putative DNA-directed RNA polymerase II 13.6 kDa polypeptide</fullName>
    </submittedName>
</protein>
<evidence type="ECO:0000256" key="6">
    <source>
        <dbReference type="SAM" id="MobiDB-lite"/>
    </source>
</evidence>
<comment type="caution">
    <text evidence="8">The sequence shown here is derived from an EMBL/GenBank/DDBJ whole genome shotgun (WGS) entry which is preliminary data.</text>
</comment>
<dbReference type="AlphaFoldDB" id="A0A836CIX8"/>
<comment type="subcellular location">
    <subcellularLocation>
        <location evidence="1">Nucleus</location>
    </subcellularLocation>
</comment>
<sequence>MNAPERSESWRLNEGEEKVDYEPDTKIPNAGNFIIKKEDHTLGNLIRMQLLQDRQVRFAGYLMPHPLENIMRVKVQTNGEVTPMDALSTAIEDLTSEVDNLTQRFAEGVLACKRLQESRQYQ</sequence>
<dbReference type="PANTHER" id="PTHR13946">
    <property type="entry name" value="DNA-DIRECTED RNA POLYMERASE I,II,III"/>
    <property type="match status" value="1"/>
</dbReference>
<feature type="region of interest" description="Disordered" evidence="6">
    <location>
        <begin position="1"/>
        <end position="24"/>
    </location>
</feature>
<dbReference type="OrthoDB" id="10248581at2759"/>
<dbReference type="GO" id="GO:0003899">
    <property type="term" value="F:DNA-directed RNA polymerase activity"/>
    <property type="evidence" value="ECO:0007669"/>
    <property type="project" value="InterPro"/>
</dbReference>
<dbReference type="InterPro" id="IPR036603">
    <property type="entry name" value="RBP11-like"/>
</dbReference>
<dbReference type="Gene3D" id="3.30.1360.10">
    <property type="entry name" value="RNA polymerase, RBP11-like subunit"/>
    <property type="match status" value="1"/>
</dbReference>
<feature type="domain" description="DNA-directed RNA polymerase RBP11-like dimerisation" evidence="7">
    <location>
        <begin position="32"/>
        <end position="103"/>
    </location>
</feature>
<dbReference type="InterPro" id="IPR037685">
    <property type="entry name" value="RBP11"/>
</dbReference>
<organism evidence="8 9">
    <name type="scientific">Tribonema minus</name>
    <dbReference type="NCBI Taxonomy" id="303371"/>
    <lineage>
        <taxon>Eukaryota</taxon>
        <taxon>Sar</taxon>
        <taxon>Stramenopiles</taxon>
        <taxon>Ochrophyta</taxon>
        <taxon>PX clade</taxon>
        <taxon>Xanthophyceae</taxon>
        <taxon>Tribonematales</taxon>
        <taxon>Tribonemataceae</taxon>
        <taxon>Tribonema</taxon>
    </lineage>
</organism>
<dbReference type="GO" id="GO:0003677">
    <property type="term" value="F:DNA binding"/>
    <property type="evidence" value="ECO:0007669"/>
    <property type="project" value="InterPro"/>
</dbReference>
<keyword evidence="3" id="KW-0804">Transcription</keyword>
<evidence type="ECO:0000259" key="7">
    <source>
        <dbReference type="Pfam" id="PF13656"/>
    </source>
</evidence>
<evidence type="ECO:0000256" key="5">
    <source>
        <dbReference type="ARBA" id="ARBA00025751"/>
    </source>
</evidence>
<reference evidence="8" key="1">
    <citation type="submission" date="2021-02" db="EMBL/GenBank/DDBJ databases">
        <title>First Annotated Genome of the Yellow-green Alga Tribonema minus.</title>
        <authorList>
            <person name="Mahan K.M."/>
        </authorList>
    </citation>
    <scope>NUCLEOTIDE SEQUENCE</scope>
    <source>
        <strain evidence="8">UTEX B ZZ1240</strain>
    </source>
</reference>
<evidence type="ECO:0000256" key="4">
    <source>
        <dbReference type="ARBA" id="ARBA00023242"/>
    </source>
</evidence>
<dbReference type="HAMAP" id="MF_00261">
    <property type="entry name" value="RNApol_arch_Rpo11"/>
    <property type="match status" value="1"/>
</dbReference>
<dbReference type="GO" id="GO:0006366">
    <property type="term" value="P:transcription by RNA polymerase II"/>
    <property type="evidence" value="ECO:0007669"/>
    <property type="project" value="InterPro"/>
</dbReference>
<keyword evidence="2 8" id="KW-0240">DNA-directed RNA polymerase</keyword>
<proteinExistence type="inferred from homology"/>
<dbReference type="CDD" id="cd06926">
    <property type="entry name" value="RNAP_II_RPB11"/>
    <property type="match status" value="1"/>
</dbReference>
<dbReference type="Pfam" id="PF13656">
    <property type="entry name" value="RNA_pol_L_2"/>
    <property type="match status" value="1"/>
</dbReference>
<evidence type="ECO:0000313" key="9">
    <source>
        <dbReference type="Proteomes" id="UP000664859"/>
    </source>
</evidence>
<evidence type="ECO:0000313" key="8">
    <source>
        <dbReference type="EMBL" id="KAG5187752.1"/>
    </source>
</evidence>
<keyword evidence="4" id="KW-0539">Nucleus</keyword>
<gene>
    <name evidence="8" type="ORF">JKP88DRAFT_193649</name>
</gene>
<accession>A0A836CIX8</accession>
<dbReference type="GO" id="GO:0046983">
    <property type="term" value="F:protein dimerization activity"/>
    <property type="evidence" value="ECO:0007669"/>
    <property type="project" value="InterPro"/>
</dbReference>
<evidence type="ECO:0000256" key="1">
    <source>
        <dbReference type="ARBA" id="ARBA00004123"/>
    </source>
</evidence>
<dbReference type="InterPro" id="IPR009025">
    <property type="entry name" value="RBP11-like_dimer"/>
</dbReference>
<dbReference type="PROSITE" id="PS01154">
    <property type="entry name" value="RNA_POL_L_13KD"/>
    <property type="match status" value="1"/>
</dbReference>
<evidence type="ECO:0000256" key="3">
    <source>
        <dbReference type="ARBA" id="ARBA00023163"/>
    </source>
</evidence>
<dbReference type="GO" id="GO:0005665">
    <property type="term" value="C:RNA polymerase II, core complex"/>
    <property type="evidence" value="ECO:0007669"/>
    <property type="project" value="InterPro"/>
</dbReference>
<name>A0A836CIX8_9STRA</name>
<dbReference type="SUPFAM" id="SSF55257">
    <property type="entry name" value="RBP11-like subunits of RNA polymerase"/>
    <property type="match status" value="1"/>
</dbReference>
<dbReference type="EMBL" id="JAFCMP010000083">
    <property type="protein sequence ID" value="KAG5187752.1"/>
    <property type="molecule type" value="Genomic_DNA"/>
</dbReference>
<evidence type="ECO:0000256" key="2">
    <source>
        <dbReference type="ARBA" id="ARBA00022478"/>
    </source>
</evidence>
<keyword evidence="9" id="KW-1185">Reference proteome</keyword>
<dbReference type="Proteomes" id="UP000664859">
    <property type="component" value="Unassembled WGS sequence"/>
</dbReference>